<dbReference type="Pfam" id="PF19279">
    <property type="entry name" value="YegS_C"/>
    <property type="match status" value="1"/>
</dbReference>
<keyword evidence="5 10" id="KW-0418">Kinase</keyword>
<dbReference type="InterPro" id="IPR045540">
    <property type="entry name" value="YegS/DAGK_C"/>
</dbReference>
<keyword evidence="7" id="KW-0444">Lipid biosynthesis</keyword>
<evidence type="ECO:0000259" key="9">
    <source>
        <dbReference type="PROSITE" id="PS50146"/>
    </source>
</evidence>
<accession>A0ABS4ZGG7</accession>
<reference evidence="10 11" key="1">
    <citation type="submission" date="2021-03" db="EMBL/GenBank/DDBJ databases">
        <title>Sequencing the genomes of 1000 actinobacteria strains.</title>
        <authorList>
            <person name="Klenk H.-P."/>
        </authorList>
    </citation>
    <scope>NUCLEOTIDE SEQUENCE [LARGE SCALE GENOMIC DNA]</scope>
    <source>
        <strain evidence="10 11">DSM 24221</strain>
    </source>
</reference>
<dbReference type="EMBL" id="JAGIOL010000001">
    <property type="protein sequence ID" value="MBP2436379.1"/>
    <property type="molecule type" value="Genomic_DNA"/>
</dbReference>
<evidence type="ECO:0000256" key="4">
    <source>
        <dbReference type="ARBA" id="ARBA00022741"/>
    </source>
</evidence>
<comment type="cofactor">
    <cofactor evidence="1">
        <name>Mg(2+)</name>
        <dbReference type="ChEBI" id="CHEBI:18420"/>
    </cofactor>
</comment>
<dbReference type="SUPFAM" id="SSF111331">
    <property type="entry name" value="NAD kinase/diacylglycerol kinase-like"/>
    <property type="match status" value="1"/>
</dbReference>
<feature type="domain" description="DAGKc" evidence="9">
    <location>
        <begin position="6"/>
        <end position="137"/>
    </location>
</feature>
<evidence type="ECO:0000313" key="11">
    <source>
        <dbReference type="Proteomes" id="UP001519362"/>
    </source>
</evidence>
<dbReference type="Gene3D" id="2.60.200.40">
    <property type="match status" value="1"/>
</dbReference>
<keyword evidence="7" id="KW-0594">Phospholipid biosynthesis</keyword>
<protein>
    <submittedName>
        <fullName evidence="10">Diacylglycerol kinase family enzyme</fullName>
    </submittedName>
</protein>
<name>A0ABS4ZGG7_9MICO</name>
<keyword evidence="11" id="KW-1185">Reference proteome</keyword>
<keyword evidence="3" id="KW-0808">Transferase</keyword>
<evidence type="ECO:0000256" key="7">
    <source>
        <dbReference type="ARBA" id="ARBA00023209"/>
    </source>
</evidence>
<evidence type="ECO:0000256" key="6">
    <source>
        <dbReference type="ARBA" id="ARBA00022840"/>
    </source>
</evidence>
<dbReference type="InterPro" id="IPR050187">
    <property type="entry name" value="Lipid_Phosphate_FormReg"/>
</dbReference>
<evidence type="ECO:0000256" key="2">
    <source>
        <dbReference type="ARBA" id="ARBA00005983"/>
    </source>
</evidence>
<organism evidence="10 11">
    <name type="scientific">Microbacterium amylolyticum</name>
    <dbReference type="NCBI Taxonomy" id="936337"/>
    <lineage>
        <taxon>Bacteria</taxon>
        <taxon>Bacillati</taxon>
        <taxon>Actinomycetota</taxon>
        <taxon>Actinomycetes</taxon>
        <taxon>Micrococcales</taxon>
        <taxon>Microbacteriaceae</taxon>
        <taxon>Microbacterium</taxon>
    </lineage>
</organism>
<dbReference type="Gene3D" id="3.40.50.10330">
    <property type="entry name" value="Probable inorganic polyphosphate/atp-NAD kinase, domain 1"/>
    <property type="match status" value="1"/>
</dbReference>
<proteinExistence type="inferred from homology"/>
<dbReference type="InterPro" id="IPR016064">
    <property type="entry name" value="NAD/diacylglycerol_kinase_sf"/>
</dbReference>
<dbReference type="SMART" id="SM00046">
    <property type="entry name" value="DAGKc"/>
    <property type="match status" value="1"/>
</dbReference>
<keyword evidence="6" id="KW-0067">ATP-binding</keyword>
<dbReference type="InterPro" id="IPR001206">
    <property type="entry name" value="Diacylglycerol_kinase_cat_dom"/>
</dbReference>
<keyword evidence="7" id="KW-0443">Lipid metabolism</keyword>
<dbReference type="Pfam" id="PF00781">
    <property type="entry name" value="DAGK_cat"/>
    <property type="match status" value="1"/>
</dbReference>
<comment type="similarity">
    <text evidence="2">Belongs to the diacylglycerol/lipid kinase family.</text>
</comment>
<dbReference type="InterPro" id="IPR017438">
    <property type="entry name" value="ATP-NAD_kinase_N"/>
</dbReference>
<keyword evidence="4" id="KW-0547">Nucleotide-binding</keyword>
<dbReference type="PANTHER" id="PTHR12358">
    <property type="entry name" value="SPHINGOSINE KINASE"/>
    <property type="match status" value="1"/>
</dbReference>
<dbReference type="Proteomes" id="UP001519362">
    <property type="component" value="Unassembled WGS sequence"/>
</dbReference>
<dbReference type="PROSITE" id="PS50146">
    <property type="entry name" value="DAGK"/>
    <property type="match status" value="1"/>
</dbReference>
<evidence type="ECO:0000256" key="5">
    <source>
        <dbReference type="ARBA" id="ARBA00022777"/>
    </source>
</evidence>
<sequence>MADRREERQRAALICNPIKVREAASLRSLLQRVSRDNGWAPPLLLETTAADPGQGATRDALDKGVDVVLVAGGDGTVRAVSEAMRRSGVPLAIIPRGTGNLFARNLGIPLSGADIMVRAALTGDVRPVDIGVATLTRREGASEQHAFVVLAGMGLDAAMIANTSPERKRQIGWVAYVDGAARSLPRAKPFRLAYQFAGRSLHSVKVQAILFANCGALPAGIELVPDARIDDGVLDVALIQAAGPLGWLGVWRKVWWDNSVLRRSRVGRRVVERTRNQSIRYVTGQRIEAASNEPLPVELDGDEFGNVARIRCEIDEGGLLVAVPRGHVLPKRPLAHTPTAARS</sequence>
<dbReference type="PANTHER" id="PTHR12358:SF54">
    <property type="entry name" value="SPHINGOSINE KINASE RELATED PROTEIN"/>
    <property type="match status" value="1"/>
</dbReference>
<comment type="caution">
    <text evidence="10">The sequence shown here is derived from an EMBL/GenBank/DDBJ whole genome shotgun (WGS) entry which is preliminary data.</text>
</comment>
<dbReference type="GO" id="GO:0016301">
    <property type="term" value="F:kinase activity"/>
    <property type="evidence" value="ECO:0007669"/>
    <property type="project" value="UniProtKB-KW"/>
</dbReference>
<keyword evidence="8" id="KW-1208">Phospholipid metabolism</keyword>
<gene>
    <name evidence="10" type="ORF">JOF34_000965</name>
</gene>
<dbReference type="RefSeq" id="WP_165136544.1">
    <property type="nucleotide sequence ID" value="NZ_CP049253.1"/>
</dbReference>
<evidence type="ECO:0000256" key="8">
    <source>
        <dbReference type="ARBA" id="ARBA00023264"/>
    </source>
</evidence>
<evidence type="ECO:0000256" key="3">
    <source>
        <dbReference type="ARBA" id="ARBA00022679"/>
    </source>
</evidence>
<evidence type="ECO:0000313" key="10">
    <source>
        <dbReference type="EMBL" id="MBP2436379.1"/>
    </source>
</evidence>
<evidence type="ECO:0000256" key="1">
    <source>
        <dbReference type="ARBA" id="ARBA00001946"/>
    </source>
</evidence>